<evidence type="ECO:0000313" key="7">
    <source>
        <dbReference type="EMBL" id="AAA27746.1"/>
    </source>
</evidence>
<dbReference type="InterPro" id="IPR003424">
    <property type="entry name" value="ELH"/>
</dbReference>
<sequence length="357" mass="41065">MFFGAGFLLFARRQHSCGERMLYDDLRLSLVFPSQIRQTCNLFYFSLSQIEHISRDLVSVKSSNSFYRQRFHSPQNRHFQQAKAYVMKRPNNRPTNTMSLILCLTLSSLCVSSQSASVHGKNFATNRAVKSSSPFVVLSPDDNVVSMSGENGYRSALREAFDKSSRDYDDNGEDVFSNEKRRLRFHKRRLRFDRRDQDEGNFRRFPTNAVSMSADENSPFDLSNEDGAVYQRDLRAPRLRFYSLRKRAAGGMEQSEGQNPETESHSRRKRSVLTPSLSSLGESLESGISKRISINQDLKAITDMLLTEQIRERQRYLADLRQRLLEKGKRSSGVSLLTSNKDEEQRELLKAISNLLD</sequence>
<evidence type="ECO:0000256" key="5">
    <source>
        <dbReference type="ARBA" id="ARBA00023320"/>
    </source>
</evidence>
<comment type="subcellular location">
    <subcellularLocation>
        <location evidence="1">Secreted</location>
    </subcellularLocation>
</comment>
<comment type="similarity">
    <text evidence="2">Belongs to the molluscan ELH family.</text>
</comment>
<evidence type="ECO:0000256" key="6">
    <source>
        <dbReference type="SAM" id="MobiDB-lite"/>
    </source>
</evidence>
<dbReference type="GO" id="GO:0007218">
    <property type="term" value="P:neuropeptide signaling pathway"/>
    <property type="evidence" value="ECO:0007669"/>
    <property type="project" value="UniProtKB-KW"/>
</dbReference>
<evidence type="ECO:0000256" key="3">
    <source>
        <dbReference type="ARBA" id="ARBA00022525"/>
    </source>
</evidence>
<evidence type="ECO:0000256" key="2">
    <source>
        <dbReference type="ARBA" id="ARBA00007604"/>
    </source>
</evidence>
<keyword evidence="4" id="KW-0027">Amidation</keyword>
<dbReference type="GO" id="GO:0005576">
    <property type="term" value="C:extracellular region"/>
    <property type="evidence" value="ECO:0007669"/>
    <property type="project" value="UniProtKB-SubCell"/>
</dbReference>
<keyword evidence="3" id="KW-0964">Secreted</keyword>
<dbReference type="Pfam" id="PF02323">
    <property type="entry name" value="ELH"/>
    <property type="match status" value="1"/>
</dbReference>
<evidence type="ECO:0000256" key="4">
    <source>
        <dbReference type="ARBA" id="ARBA00022815"/>
    </source>
</evidence>
<dbReference type="GO" id="GO:0005179">
    <property type="term" value="F:hormone activity"/>
    <property type="evidence" value="ECO:0007669"/>
    <property type="project" value="InterPro"/>
</dbReference>
<dbReference type="AlphaFoldDB" id="O96843"/>
<proteinExistence type="inferred from homology"/>
<organism evidence="7">
    <name type="scientific">Aplysia sp.</name>
    <name type="common">Sea hare</name>
    <dbReference type="NCBI Taxonomy" id="6504"/>
    <lineage>
        <taxon>Eukaryota</taxon>
        <taxon>Metazoa</taxon>
        <taxon>Spiralia</taxon>
        <taxon>Lophotrochozoa</taxon>
        <taxon>Mollusca</taxon>
        <taxon>Gastropoda</taxon>
        <taxon>Heterobranchia</taxon>
        <taxon>Euthyneura</taxon>
        <taxon>Tectipleura</taxon>
        <taxon>Aplysiida</taxon>
        <taxon>Aplysioidea</taxon>
        <taxon>Aplysiidae</taxon>
        <taxon>Aplysia</taxon>
    </lineage>
</organism>
<keyword evidence="5" id="KW-0527">Neuropeptide</keyword>
<accession>O96843</accession>
<dbReference type="EMBL" id="J01020">
    <property type="protein sequence ID" value="AAA27746.1"/>
    <property type="molecule type" value="Genomic_DNA"/>
</dbReference>
<evidence type="ECO:0000256" key="1">
    <source>
        <dbReference type="ARBA" id="ARBA00004613"/>
    </source>
</evidence>
<name>O96843_APLSP</name>
<reference evidence="7" key="1">
    <citation type="journal article" date="1983" name="Cell">
        <title>A single gene encodes multiple neuropeptides mediating a stereotyped behavior.</title>
        <authorList>
            <person name="Scheller R.H."/>
            <person name="Jackson J.F."/>
            <person name="McAllister L.B."/>
            <person name="Rothman B.S."/>
            <person name="Mayeri E."/>
            <person name="Axel R."/>
        </authorList>
    </citation>
    <scope>NUCLEOTIDE SEQUENCE</scope>
</reference>
<protein>
    <submittedName>
        <fullName evidence="7">Aplysia sp. egg laying hormone</fullName>
    </submittedName>
</protein>
<feature type="region of interest" description="Disordered" evidence="6">
    <location>
        <begin position="248"/>
        <end position="276"/>
    </location>
</feature>